<dbReference type="CDD" id="cd03262">
    <property type="entry name" value="ABC_HisP_GlnQ"/>
    <property type="match status" value="1"/>
</dbReference>
<keyword evidence="11" id="KW-1185">Reference proteome</keyword>
<dbReference type="PIRSF" id="PIRSF039085">
    <property type="entry name" value="ABC_ATPase_HisP"/>
    <property type="match status" value="1"/>
</dbReference>
<comment type="caution">
    <text evidence="10">The sequence shown here is derived from an EMBL/GenBank/DDBJ whole genome shotgun (WGS) entry which is preliminary data.</text>
</comment>
<dbReference type="EMBL" id="PKUQ01000047">
    <property type="protein sequence ID" value="PLW75686.1"/>
    <property type="molecule type" value="Genomic_DNA"/>
</dbReference>
<evidence type="ECO:0000256" key="3">
    <source>
        <dbReference type="ARBA" id="ARBA00022448"/>
    </source>
</evidence>
<dbReference type="PROSITE" id="PS50893">
    <property type="entry name" value="ABC_TRANSPORTER_2"/>
    <property type="match status" value="1"/>
</dbReference>
<evidence type="ECO:0000256" key="8">
    <source>
        <dbReference type="ARBA" id="ARBA00023136"/>
    </source>
</evidence>
<dbReference type="PANTHER" id="PTHR43166:SF9">
    <property type="entry name" value="GLUTAMATE_ASPARTATE IMPORT ATP-BINDING PROTEIN GLTL"/>
    <property type="match status" value="1"/>
</dbReference>
<evidence type="ECO:0000256" key="5">
    <source>
        <dbReference type="ARBA" id="ARBA00022741"/>
    </source>
</evidence>
<evidence type="ECO:0000256" key="2">
    <source>
        <dbReference type="ARBA" id="ARBA00005417"/>
    </source>
</evidence>
<dbReference type="Gene3D" id="3.40.50.300">
    <property type="entry name" value="P-loop containing nucleotide triphosphate hydrolases"/>
    <property type="match status" value="1"/>
</dbReference>
<evidence type="ECO:0000259" key="9">
    <source>
        <dbReference type="PROSITE" id="PS50893"/>
    </source>
</evidence>
<accession>A0A2N5XMB9</accession>
<protein>
    <submittedName>
        <fullName evidence="10">ATP-binding protein</fullName>
    </submittedName>
</protein>
<evidence type="ECO:0000256" key="7">
    <source>
        <dbReference type="ARBA" id="ARBA00022970"/>
    </source>
</evidence>
<dbReference type="InterPro" id="IPR017871">
    <property type="entry name" value="ABC_transporter-like_CS"/>
</dbReference>
<dbReference type="InterPro" id="IPR003439">
    <property type="entry name" value="ABC_transporter-like_ATP-bd"/>
</dbReference>
<dbReference type="OrthoDB" id="9802264at2"/>
<organism evidence="10 11">
    <name type="scientific">Cohaesibacter celericrescens</name>
    <dbReference type="NCBI Taxonomy" id="2067669"/>
    <lineage>
        <taxon>Bacteria</taxon>
        <taxon>Pseudomonadati</taxon>
        <taxon>Pseudomonadota</taxon>
        <taxon>Alphaproteobacteria</taxon>
        <taxon>Hyphomicrobiales</taxon>
        <taxon>Cohaesibacteraceae</taxon>
    </lineage>
</organism>
<keyword evidence="3" id="KW-0813">Transport</keyword>
<dbReference type="SMART" id="SM00382">
    <property type="entry name" value="AAA"/>
    <property type="match status" value="1"/>
</dbReference>
<dbReference type="PANTHER" id="PTHR43166">
    <property type="entry name" value="AMINO ACID IMPORT ATP-BINDING PROTEIN"/>
    <property type="match status" value="1"/>
</dbReference>
<keyword evidence="7" id="KW-0029">Amino-acid transport</keyword>
<evidence type="ECO:0000256" key="1">
    <source>
        <dbReference type="ARBA" id="ARBA00004202"/>
    </source>
</evidence>
<gene>
    <name evidence="10" type="ORF">C0081_18780</name>
</gene>
<keyword evidence="5" id="KW-0547">Nucleotide-binding</keyword>
<dbReference type="Proteomes" id="UP000234881">
    <property type="component" value="Unassembled WGS sequence"/>
</dbReference>
<dbReference type="PROSITE" id="PS00211">
    <property type="entry name" value="ABC_TRANSPORTER_1"/>
    <property type="match status" value="1"/>
</dbReference>
<comment type="subcellular location">
    <subcellularLocation>
        <location evidence="1">Cell membrane</location>
        <topology evidence="1">Peripheral membrane protein</topology>
    </subcellularLocation>
</comment>
<dbReference type="GO" id="GO:0005524">
    <property type="term" value="F:ATP binding"/>
    <property type="evidence" value="ECO:0007669"/>
    <property type="project" value="UniProtKB-KW"/>
</dbReference>
<comment type="similarity">
    <text evidence="2">Belongs to the ABC transporter superfamily.</text>
</comment>
<evidence type="ECO:0000256" key="6">
    <source>
        <dbReference type="ARBA" id="ARBA00022840"/>
    </source>
</evidence>
<dbReference type="InterPro" id="IPR027417">
    <property type="entry name" value="P-loop_NTPase"/>
</dbReference>
<dbReference type="InterPro" id="IPR050086">
    <property type="entry name" value="MetN_ABC_transporter-like"/>
</dbReference>
<keyword evidence="4" id="KW-1003">Cell membrane</keyword>
<dbReference type="AlphaFoldDB" id="A0A2N5XMB9"/>
<keyword evidence="8" id="KW-0472">Membrane</keyword>
<reference evidence="10 11" key="1">
    <citation type="submission" date="2018-01" db="EMBL/GenBank/DDBJ databases">
        <title>The draft genome sequence of Cohaesibacter sp. H1304.</title>
        <authorList>
            <person name="Wang N.-N."/>
            <person name="Du Z.-J."/>
        </authorList>
    </citation>
    <scope>NUCLEOTIDE SEQUENCE [LARGE SCALE GENOMIC DNA]</scope>
    <source>
        <strain evidence="10 11">H1304</strain>
    </source>
</reference>
<dbReference type="GO" id="GO:0016887">
    <property type="term" value="F:ATP hydrolysis activity"/>
    <property type="evidence" value="ECO:0007669"/>
    <property type="project" value="InterPro"/>
</dbReference>
<evidence type="ECO:0000313" key="11">
    <source>
        <dbReference type="Proteomes" id="UP000234881"/>
    </source>
</evidence>
<proteinExistence type="inferred from homology"/>
<feature type="domain" description="ABC transporter" evidence="9">
    <location>
        <begin position="20"/>
        <end position="265"/>
    </location>
</feature>
<evidence type="ECO:0000313" key="10">
    <source>
        <dbReference type="EMBL" id="PLW75686.1"/>
    </source>
</evidence>
<sequence length="275" mass="30408">MSNQQATNGSTEDTPSDAIISVRKMSKRFDDFEALSNITLDVNRSEVLCLIGPSGSGKSTLLRCLNFLEAYDGGEVRLDGELIGWKDTISNPRRPLSNDKLRTQRQHIGMVFQHFHLWPHMSALDNVAEALVSVKGLSRSEGRDKAREALAKVHLSDKADNYPANLSGGQQQRVAIARAIAMEPRVMLFDEPTSALDPELVGEVLTVMKEMAAEGMTMVVVTHEMGFAAHVADRVAFLDSGRLVTCVPPAELFGQEPDDPRVRTFLQTYRERNVV</sequence>
<dbReference type="GO" id="GO:0015424">
    <property type="term" value="F:ABC-type amino acid transporter activity"/>
    <property type="evidence" value="ECO:0007669"/>
    <property type="project" value="InterPro"/>
</dbReference>
<dbReference type="Pfam" id="PF00005">
    <property type="entry name" value="ABC_tran"/>
    <property type="match status" value="1"/>
</dbReference>
<evidence type="ECO:0000256" key="4">
    <source>
        <dbReference type="ARBA" id="ARBA00022475"/>
    </source>
</evidence>
<name>A0A2N5XMB9_9HYPH</name>
<dbReference type="SUPFAM" id="SSF52540">
    <property type="entry name" value="P-loop containing nucleoside triphosphate hydrolases"/>
    <property type="match status" value="1"/>
</dbReference>
<dbReference type="InterPro" id="IPR030679">
    <property type="entry name" value="ABC_ATPase_HisP-typ"/>
</dbReference>
<dbReference type="RefSeq" id="WP_101535388.1">
    <property type="nucleotide sequence ID" value="NZ_JBFHIU010000013.1"/>
</dbReference>
<dbReference type="InterPro" id="IPR003593">
    <property type="entry name" value="AAA+_ATPase"/>
</dbReference>
<dbReference type="GO" id="GO:0005886">
    <property type="term" value="C:plasma membrane"/>
    <property type="evidence" value="ECO:0007669"/>
    <property type="project" value="UniProtKB-SubCell"/>
</dbReference>
<keyword evidence="6 10" id="KW-0067">ATP-binding</keyword>